<organism evidence="5">
    <name type="scientific">freshwater metagenome</name>
    <dbReference type="NCBI Taxonomy" id="449393"/>
    <lineage>
        <taxon>unclassified sequences</taxon>
        <taxon>metagenomes</taxon>
        <taxon>ecological metagenomes</taxon>
    </lineage>
</organism>
<dbReference type="PANTHER" id="PTHR34069">
    <property type="entry name" value="3-OXOACYL-[ACYL-CARRIER-PROTEIN] SYNTHASE 3"/>
    <property type="match status" value="1"/>
</dbReference>
<evidence type="ECO:0000259" key="4">
    <source>
        <dbReference type="Pfam" id="PF08541"/>
    </source>
</evidence>
<sequence>MTNAVFTARNTALVALGAVDAPLEVTSAWIDEQLAATYASCGVRPGLLEKVAGIHSRRWWPEGTTFDQVAAEAGRVALKNSGVSASDIDVLISTSVCKHHLEPSMASSVHHQLGLPSSAMNFDLANACLGFINAIWLASQLIDSGQVRYVLIVDGEGSRYTQEETIRRLQMPGTTAEDIFAEFASLTLGSGAVAAVLGPADLGGHRIVGGVSRAATEHHELCIGSLDKMTTDTAGLLANGIALAHDCFTEAEQHEKWLKNIDWYILHQVSKVHTDSVCAHLGIDPEKVPVSYPSLGNVGPAAIPLTMAHNQHLFAAGDNILCMGIGSGLNVSFVELQW</sequence>
<dbReference type="InterPro" id="IPR013747">
    <property type="entry name" value="ACP_syn_III_C"/>
</dbReference>
<dbReference type="NCBIfam" id="NF006720">
    <property type="entry name" value="PRK09258.1"/>
    <property type="match status" value="1"/>
</dbReference>
<keyword evidence="2" id="KW-0012">Acyltransferase</keyword>
<dbReference type="EMBL" id="JNSL01000007">
    <property type="protein sequence ID" value="KGA21431.1"/>
    <property type="molecule type" value="Genomic_DNA"/>
</dbReference>
<protein>
    <recommendedName>
        <fullName evidence="6">3-oxoacyl-ACP synthase III</fullName>
    </recommendedName>
</protein>
<proteinExistence type="predicted"/>
<comment type="caution">
    <text evidence="5">The sequence shown here is derived from an EMBL/GenBank/DDBJ whole genome shotgun (WGS) entry which is preliminary data.</text>
</comment>
<gene>
    <name evidence="5" type="ORF">GM51_2390</name>
</gene>
<reference evidence="5" key="1">
    <citation type="submission" date="2014-06" db="EMBL/GenBank/DDBJ databases">
        <title>Key roles for freshwater Actinobacteria revealed by deep metagenomic sequencing.</title>
        <authorList>
            <person name="Ghai R."/>
            <person name="Mizuno C.M."/>
            <person name="Picazo A."/>
            <person name="Camacho A."/>
            <person name="Rodriguez-Valera F."/>
        </authorList>
    </citation>
    <scope>NUCLEOTIDE SEQUENCE</scope>
</reference>
<evidence type="ECO:0000313" key="5">
    <source>
        <dbReference type="EMBL" id="KGA21431.1"/>
    </source>
</evidence>
<dbReference type="PANTHER" id="PTHR34069:SF3">
    <property type="entry name" value="ACYL-COA:ACYL-COA ALKYLTRANSFERASE"/>
    <property type="match status" value="1"/>
</dbReference>
<evidence type="ECO:0000256" key="1">
    <source>
        <dbReference type="ARBA" id="ARBA00022679"/>
    </source>
</evidence>
<keyword evidence="1" id="KW-0808">Transferase</keyword>
<dbReference type="InterPro" id="IPR016039">
    <property type="entry name" value="Thiolase-like"/>
</dbReference>
<dbReference type="Gene3D" id="3.40.47.10">
    <property type="match status" value="2"/>
</dbReference>
<dbReference type="GO" id="GO:0044550">
    <property type="term" value="P:secondary metabolite biosynthetic process"/>
    <property type="evidence" value="ECO:0007669"/>
    <property type="project" value="TreeGrafter"/>
</dbReference>
<feature type="domain" description="Thiolase N-terminal" evidence="3">
    <location>
        <begin position="64"/>
        <end position="179"/>
    </location>
</feature>
<dbReference type="InterPro" id="IPR020616">
    <property type="entry name" value="Thiolase_N"/>
</dbReference>
<dbReference type="GO" id="GO:0016747">
    <property type="term" value="F:acyltransferase activity, transferring groups other than amino-acyl groups"/>
    <property type="evidence" value="ECO:0007669"/>
    <property type="project" value="InterPro"/>
</dbReference>
<dbReference type="Pfam" id="PF00108">
    <property type="entry name" value="Thiolase_N"/>
    <property type="match status" value="1"/>
</dbReference>
<name>A0A094R341_9ZZZZ</name>
<evidence type="ECO:0000256" key="2">
    <source>
        <dbReference type="ARBA" id="ARBA00023315"/>
    </source>
</evidence>
<dbReference type="CDD" id="cd00830">
    <property type="entry name" value="KAS_III"/>
    <property type="match status" value="1"/>
</dbReference>
<evidence type="ECO:0008006" key="6">
    <source>
        <dbReference type="Google" id="ProtNLM"/>
    </source>
</evidence>
<feature type="domain" description="Beta-ketoacyl-[acyl-carrier-protein] synthase III C-terminal" evidence="4">
    <location>
        <begin position="258"/>
        <end position="337"/>
    </location>
</feature>
<dbReference type="SUPFAM" id="SSF53901">
    <property type="entry name" value="Thiolase-like"/>
    <property type="match status" value="1"/>
</dbReference>
<evidence type="ECO:0000259" key="3">
    <source>
        <dbReference type="Pfam" id="PF00108"/>
    </source>
</evidence>
<dbReference type="Pfam" id="PF08541">
    <property type="entry name" value="ACP_syn_III_C"/>
    <property type="match status" value="1"/>
</dbReference>
<dbReference type="AlphaFoldDB" id="A0A094R341"/>
<accession>A0A094R341</accession>